<dbReference type="InterPro" id="IPR050562">
    <property type="entry name" value="FAD_mOase_fung"/>
</dbReference>
<dbReference type="SUPFAM" id="SSF103473">
    <property type="entry name" value="MFS general substrate transporter"/>
    <property type="match status" value="1"/>
</dbReference>
<accession>A0A9P8CTX2</accession>
<feature type="transmembrane region" description="Helical" evidence="6">
    <location>
        <begin position="563"/>
        <end position="584"/>
    </location>
</feature>
<evidence type="ECO:0000313" key="9">
    <source>
        <dbReference type="EMBL" id="KAG9319613.1"/>
    </source>
</evidence>
<evidence type="ECO:0000256" key="3">
    <source>
        <dbReference type="ARBA" id="ARBA00022827"/>
    </source>
</evidence>
<dbReference type="EMBL" id="JAIFTL010000410">
    <property type="protein sequence ID" value="KAG9319613.1"/>
    <property type="molecule type" value="Genomic_DNA"/>
</dbReference>
<evidence type="ECO:0000259" key="7">
    <source>
        <dbReference type="Pfam" id="PF01494"/>
    </source>
</evidence>
<name>A0A9P8CTX2_MORAP</name>
<feature type="region of interest" description="Disordered" evidence="5">
    <location>
        <begin position="229"/>
        <end position="287"/>
    </location>
</feature>
<proteinExistence type="inferred from homology"/>
<feature type="transmembrane region" description="Helical" evidence="6">
    <location>
        <begin position="49"/>
        <end position="70"/>
    </location>
</feature>
<evidence type="ECO:0000256" key="1">
    <source>
        <dbReference type="ARBA" id="ARBA00007992"/>
    </source>
</evidence>
<dbReference type="Gene3D" id="3.50.50.60">
    <property type="entry name" value="FAD/NAD(P)-binding domain"/>
    <property type="match status" value="1"/>
</dbReference>
<keyword evidence="3" id="KW-0274">FAD</keyword>
<feature type="transmembrane region" description="Helical" evidence="6">
    <location>
        <begin position="430"/>
        <end position="448"/>
    </location>
</feature>
<dbReference type="GO" id="GO:0004497">
    <property type="term" value="F:monooxygenase activity"/>
    <property type="evidence" value="ECO:0007669"/>
    <property type="project" value="InterPro"/>
</dbReference>
<keyword evidence="2" id="KW-0285">Flavoprotein</keyword>
<feature type="transmembrane region" description="Helical" evidence="6">
    <location>
        <begin position="113"/>
        <end position="137"/>
    </location>
</feature>
<feature type="transmembrane region" description="Helical" evidence="6">
    <location>
        <begin position="309"/>
        <end position="332"/>
    </location>
</feature>
<evidence type="ECO:0000313" key="10">
    <source>
        <dbReference type="Proteomes" id="UP000717515"/>
    </source>
</evidence>
<dbReference type="Pfam" id="PF01494">
    <property type="entry name" value="FAD_binding_3"/>
    <property type="match status" value="2"/>
</dbReference>
<gene>
    <name evidence="9" type="ORF">KVV02_006875</name>
</gene>
<feature type="domain" description="FAD-binding" evidence="7">
    <location>
        <begin position="880"/>
        <end position="962"/>
    </location>
</feature>
<sequence>MMSPDSWRPYLLAASFTCACLNMLASGSLYVFALYAPSFTGHLGYSQTQTSTIAVIGDIGLYGVGPVSGLMADRLGPKPTSFFAGCFLFLGYRLLSEGYAIGLENAARNEPPIHFLLMAMFLLLAGIGSSASYMAAFTSLAKNFREGRGIALGIPVSFFGLSAAVLTLVSQKYFMKQVEGTLLKPSLDDQELDTARFLHFLAVAGGLINMIAMVGMNILPAPPQKSVPAPYESHAVSSPAAPTESSLNTDPHEQTSLLSNEPLVHRTSQPQNQASHESTAAAAAATTARRRSVRSVSGKAFFMNRDAQYFFVVMLCLAGTGLMIINSITAMVDTVAASEIDNSSPASLASRLMGEKSPVASIRANHVALISLTSYAGRILSAFGSDVAIARYGAHRIDTLPIASAIMALAQAAGMVMPLHWLYTCSALTGLAYGGFFAVAGIIVAELWGEDTCGQNWGWLSWGSALGGMLFNLLFGVVMDSARPCITTRSRRHSLCSSFTMPSSQRSLGRVSISTADSHEAPDLKPLPKAYAPLVCDDPAKAIPFDMSILTISHRKNIHTIKAIIVGGGIAGLSLAIMMELAGIEYEILERCPAEQEKGSALALGPPVLRLLEQMGLLEQVERVSKSLSGITIVDAQSRKLGRFEGLERERYGYPYLVMTRQAFHKILLDRVPKANLHRGKVVVETLQNPNGVSCKCSDGSTYYGDIIVGADGAQSLTRERMYTQLKEQGNLPEADMESSVYEHVAITGLSEELDPKMYPSLQDKRCEFRVIFTKEVPHSLWCMPVPGNRVAWAVSGQLITPKLRRHAYSHPNAAGQPLRRDPKTAATRPPLPHSSSSQQHILDDWLAPVTSLDDLIPDLMDASCAVGMGTVRDFMKHTPQHKIAHVDLEERLYKTWHSGRIVLIGDACHQHLLVGGQGAIQCLLDGVCLVNLLHDMEYNSPHEITKAFKKYQAKRSTVAKVSIEETNTMDKVFHSQGLMAGMMRKMLFNTMWSFSMANDKYNNNRPQLSFLPFVDDRASSKAQKQKVSARLSTASQHSLGL</sequence>
<comment type="similarity">
    <text evidence="1">Belongs to the paxM FAD-dependent monooxygenase family.</text>
</comment>
<reference evidence="9" key="1">
    <citation type="submission" date="2021-07" db="EMBL/GenBank/DDBJ databases">
        <title>Draft genome of Mortierella alpina, strain LL118, isolated from an aspen leaf litter sample.</title>
        <authorList>
            <person name="Yang S."/>
            <person name="Vinatzer B.A."/>
        </authorList>
    </citation>
    <scope>NUCLEOTIDE SEQUENCE</scope>
    <source>
        <strain evidence="9">LL118</strain>
    </source>
</reference>
<dbReference type="InterPro" id="IPR010658">
    <property type="entry name" value="Nodulin-like"/>
</dbReference>
<keyword evidence="6" id="KW-0812">Transmembrane</keyword>
<evidence type="ECO:0000256" key="6">
    <source>
        <dbReference type="SAM" id="Phobius"/>
    </source>
</evidence>
<dbReference type="InterPro" id="IPR036188">
    <property type="entry name" value="FAD/NAD-bd_sf"/>
</dbReference>
<feature type="transmembrane region" description="Helical" evidence="6">
    <location>
        <begin position="149"/>
        <end position="169"/>
    </location>
</feature>
<feature type="transmembrane region" description="Helical" evidence="6">
    <location>
        <begin position="197"/>
        <end position="219"/>
    </location>
</feature>
<dbReference type="GO" id="GO:0071949">
    <property type="term" value="F:FAD binding"/>
    <property type="evidence" value="ECO:0007669"/>
    <property type="project" value="InterPro"/>
</dbReference>
<feature type="transmembrane region" description="Helical" evidence="6">
    <location>
        <begin position="460"/>
        <end position="482"/>
    </location>
</feature>
<dbReference type="PANTHER" id="PTHR47356:SF2">
    <property type="entry name" value="FAD-BINDING DOMAIN-CONTAINING PROTEIN-RELATED"/>
    <property type="match status" value="1"/>
</dbReference>
<dbReference type="InterPro" id="IPR002938">
    <property type="entry name" value="FAD-bd"/>
</dbReference>
<feature type="compositionally biased region" description="Polar residues" evidence="5">
    <location>
        <begin position="266"/>
        <end position="277"/>
    </location>
</feature>
<keyword evidence="6" id="KW-1133">Transmembrane helix</keyword>
<feature type="transmembrane region" description="Helical" evidence="6">
    <location>
        <begin position="402"/>
        <end position="423"/>
    </location>
</feature>
<dbReference type="PRINTS" id="PR00420">
    <property type="entry name" value="RNGMNOXGNASE"/>
</dbReference>
<feature type="region of interest" description="Disordered" evidence="5">
    <location>
        <begin position="810"/>
        <end position="838"/>
    </location>
</feature>
<dbReference type="Gene3D" id="1.20.1250.20">
    <property type="entry name" value="MFS general substrate transporter like domains"/>
    <property type="match status" value="2"/>
</dbReference>
<evidence type="ECO:0000259" key="8">
    <source>
        <dbReference type="Pfam" id="PF06813"/>
    </source>
</evidence>
<comment type="caution">
    <text evidence="9">The sequence shown here is derived from an EMBL/GenBank/DDBJ whole genome shotgun (WGS) entry which is preliminary data.</text>
</comment>
<feature type="domain" description="FAD-binding" evidence="7">
    <location>
        <begin position="562"/>
        <end position="744"/>
    </location>
</feature>
<evidence type="ECO:0000256" key="4">
    <source>
        <dbReference type="ARBA" id="ARBA00023002"/>
    </source>
</evidence>
<dbReference type="InterPro" id="IPR036259">
    <property type="entry name" value="MFS_trans_sf"/>
</dbReference>
<evidence type="ECO:0008006" key="11">
    <source>
        <dbReference type="Google" id="ProtNLM"/>
    </source>
</evidence>
<dbReference type="Pfam" id="PF06813">
    <property type="entry name" value="Nodulin-like"/>
    <property type="match status" value="1"/>
</dbReference>
<evidence type="ECO:0000256" key="2">
    <source>
        <dbReference type="ARBA" id="ARBA00022630"/>
    </source>
</evidence>
<organism evidence="9 10">
    <name type="scientific">Mortierella alpina</name>
    <name type="common">Oleaginous fungus</name>
    <name type="synonym">Mortierella renispora</name>
    <dbReference type="NCBI Taxonomy" id="64518"/>
    <lineage>
        <taxon>Eukaryota</taxon>
        <taxon>Fungi</taxon>
        <taxon>Fungi incertae sedis</taxon>
        <taxon>Mucoromycota</taxon>
        <taxon>Mortierellomycotina</taxon>
        <taxon>Mortierellomycetes</taxon>
        <taxon>Mortierellales</taxon>
        <taxon>Mortierellaceae</taxon>
        <taxon>Mortierella</taxon>
    </lineage>
</organism>
<keyword evidence="4" id="KW-0560">Oxidoreductase</keyword>
<feature type="domain" description="Nodulin-like" evidence="8">
    <location>
        <begin position="16"/>
        <end position="177"/>
    </location>
</feature>
<feature type="transmembrane region" description="Helical" evidence="6">
    <location>
        <begin position="82"/>
        <end position="101"/>
    </location>
</feature>
<feature type="compositionally biased region" description="Low complexity" evidence="5">
    <location>
        <begin position="278"/>
        <end position="287"/>
    </location>
</feature>
<dbReference type="AlphaFoldDB" id="A0A9P8CTX2"/>
<keyword evidence="6" id="KW-0472">Membrane</keyword>
<protein>
    <recommendedName>
        <fullName evidence="11">FAD-binding domain-containing protein</fullName>
    </recommendedName>
</protein>
<dbReference type="PANTHER" id="PTHR47356">
    <property type="entry name" value="FAD-DEPENDENT MONOOXYGENASE ASQG-RELATED"/>
    <property type="match status" value="1"/>
</dbReference>
<dbReference type="Proteomes" id="UP000717515">
    <property type="component" value="Unassembled WGS sequence"/>
</dbReference>
<dbReference type="SUPFAM" id="SSF51905">
    <property type="entry name" value="FAD/NAD(P)-binding domain"/>
    <property type="match status" value="1"/>
</dbReference>
<feature type="compositionally biased region" description="Polar residues" evidence="5">
    <location>
        <begin position="243"/>
        <end position="259"/>
    </location>
</feature>
<evidence type="ECO:0000256" key="5">
    <source>
        <dbReference type="SAM" id="MobiDB-lite"/>
    </source>
</evidence>